<organism evidence="1 2">
    <name type="scientific">Pseudomonas plecoglossicida</name>
    <dbReference type="NCBI Taxonomy" id="70775"/>
    <lineage>
        <taxon>Bacteria</taxon>
        <taxon>Pseudomonadati</taxon>
        <taxon>Pseudomonadota</taxon>
        <taxon>Gammaproteobacteria</taxon>
        <taxon>Pseudomonadales</taxon>
        <taxon>Pseudomonadaceae</taxon>
        <taxon>Pseudomonas</taxon>
    </lineage>
</organism>
<gene>
    <name evidence="1" type="ORF">CMV24_06800</name>
</gene>
<dbReference type="Proteomes" id="UP000218102">
    <property type="component" value="Unassembled WGS sequence"/>
</dbReference>
<protein>
    <submittedName>
        <fullName evidence="1">Pyrroloquinoline quinone biosynthesis protein PqqC</fullName>
    </submittedName>
</protein>
<dbReference type="SUPFAM" id="SSF48613">
    <property type="entry name" value="Heme oxygenase-like"/>
    <property type="match status" value="1"/>
</dbReference>
<dbReference type="AlphaFoldDB" id="A0A099N208"/>
<dbReference type="PANTHER" id="PTHR40279:SF3">
    <property type="entry name" value="4-AMINOBENZOATE SYNTHASE"/>
    <property type="match status" value="1"/>
</dbReference>
<proteinExistence type="predicted"/>
<reference evidence="1 2" key="1">
    <citation type="submission" date="2017-09" db="EMBL/GenBank/DDBJ databases">
        <authorList>
            <person name="Ehlers B."/>
            <person name="Leendertz F.H."/>
        </authorList>
    </citation>
    <scope>NUCLEOTIDE SEQUENCE [LARGE SCALE GENOMIC DNA]</scope>
    <source>
        <strain evidence="1 2">DJ-1</strain>
    </source>
</reference>
<dbReference type="KEGG" id="ppj:RK21_00767"/>
<dbReference type="InterPro" id="IPR016084">
    <property type="entry name" value="Haem_Oase-like_multi-hlx"/>
</dbReference>
<dbReference type="EMBL" id="NTME01000005">
    <property type="protein sequence ID" value="PBJ96428.1"/>
    <property type="molecule type" value="Genomic_DNA"/>
</dbReference>
<dbReference type="RefSeq" id="WP_013973572.1">
    <property type="nucleotide sequence ID" value="NZ_CP010359.1"/>
</dbReference>
<dbReference type="PANTHER" id="PTHR40279">
    <property type="entry name" value="PQQC-LIKE PROTEIN"/>
    <property type="match status" value="1"/>
</dbReference>
<dbReference type="Pfam" id="PF14518">
    <property type="entry name" value="Haem_oxygenas_2"/>
    <property type="match status" value="1"/>
</dbReference>
<dbReference type="InterPro" id="IPR039068">
    <property type="entry name" value="PqqC-like"/>
</dbReference>
<sequence length="240" mass="27202">MALSTAAFRDQLEQKLHHHLTLSHPIFKELLAPEGNRPLLRKVALQGYQLTKYFLTYVEHLFFHCPLPAHKRALITNCFEEETGRLSRTDNHVVLMQNFLRALGISDAERDAEQPLPATWELIDFRLQAVRDPARYHIGAAAVMIASEGQNLETVAGDARHVLLGRAYGLAEQDLLFFSVHQKEDVGHVNEGLDLVSQLCSTAQMQEEALQAVDHTCQLFYAMYENMYQAYCRAPQAEAV</sequence>
<accession>A0A099N208</accession>
<evidence type="ECO:0000313" key="1">
    <source>
        <dbReference type="EMBL" id="PBJ96428.1"/>
    </source>
</evidence>
<comment type="caution">
    <text evidence="1">The sequence shown here is derived from an EMBL/GenBank/DDBJ whole genome shotgun (WGS) entry which is preliminary data.</text>
</comment>
<evidence type="ECO:0000313" key="2">
    <source>
        <dbReference type="Proteomes" id="UP000218102"/>
    </source>
</evidence>
<name>A0A099N208_PSEDL</name>
<dbReference type="Gene3D" id="1.20.910.10">
    <property type="entry name" value="Heme oxygenase-like"/>
    <property type="match status" value="1"/>
</dbReference>
<dbReference type="SMART" id="SM01236">
    <property type="entry name" value="Haem_oxygenase_2"/>
    <property type="match status" value="1"/>
</dbReference>